<dbReference type="Gene3D" id="3.30.1060.10">
    <property type="entry name" value="Peptide methionine sulphoxide reductase MsrA"/>
    <property type="match status" value="1"/>
</dbReference>
<evidence type="ECO:0000256" key="2">
    <source>
        <dbReference type="ARBA" id="ARBA00023002"/>
    </source>
</evidence>
<dbReference type="InterPro" id="IPR036509">
    <property type="entry name" value="Met_Sox_Rdtase_MsrA_sf"/>
</dbReference>
<protein>
    <recommendedName>
        <fullName evidence="1">peptide-methionine (S)-S-oxide reductase</fullName>
        <ecNumber evidence="1">1.8.4.11</ecNumber>
    </recommendedName>
</protein>
<organism evidence="4">
    <name type="scientific">mine drainage metagenome</name>
    <dbReference type="NCBI Taxonomy" id="410659"/>
    <lineage>
        <taxon>unclassified sequences</taxon>
        <taxon>metagenomes</taxon>
        <taxon>ecological metagenomes</taxon>
    </lineage>
</organism>
<proteinExistence type="inferred from homology"/>
<dbReference type="PANTHER" id="PTHR43774:SF1">
    <property type="entry name" value="PEPTIDE METHIONINE SULFOXIDE REDUCTASE MSRA 2"/>
    <property type="match status" value="1"/>
</dbReference>
<dbReference type="HAMAP" id="MF_01401">
    <property type="entry name" value="MsrA"/>
    <property type="match status" value="1"/>
</dbReference>
<evidence type="ECO:0000259" key="3">
    <source>
        <dbReference type="Pfam" id="PF01625"/>
    </source>
</evidence>
<feature type="non-terminal residue" evidence="4">
    <location>
        <position position="130"/>
    </location>
</feature>
<keyword evidence="2" id="KW-0560">Oxidoreductase</keyword>
<dbReference type="InterPro" id="IPR002569">
    <property type="entry name" value="Met_Sox_Rdtase_MsrA_dom"/>
</dbReference>
<dbReference type="EC" id="1.8.4.11" evidence="1"/>
<dbReference type="PANTHER" id="PTHR43774">
    <property type="entry name" value="PEPTIDE METHIONINE SULFOXIDE REDUCTASE"/>
    <property type="match status" value="1"/>
</dbReference>
<reference evidence="4" key="2">
    <citation type="journal article" date="2014" name="ISME J.">
        <title>Microbial stratification in low pH oxic and suboxic macroscopic growths along an acid mine drainage.</title>
        <authorList>
            <person name="Mendez-Garcia C."/>
            <person name="Mesa V."/>
            <person name="Sprenger R.R."/>
            <person name="Richter M."/>
            <person name="Diez M.S."/>
            <person name="Solano J."/>
            <person name="Bargiela R."/>
            <person name="Golyshina O.V."/>
            <person name="Manteca A."/>
            <person name="Ramos J.L."/>
            <person name="Gallego J.R."/>
            <person name="Llorente I."/>
            <person name="Martins Dos Santos V.A."/>
            <person name="Jensen O.N."/>
            <person name="Pelaez A.I."/>
            <person name="Sanchez J."/>
            <person name="Ferrer M."/>
        </authorList>
    </citation>
    <scope>NUCLEOTIDE SEQUENCE</scope>
</reference>
<feature type="domain" description="Peptide methionine sulphoxide reductase MsrA" evidence="3">
    <location>
        <begin position="4"/>
        <end position="130"/>
    </location>
</feature>
<accession>T0Y060</accession>
<dbReference type="SUPFAM" id="SSF55068">
    <property type="entry name" value="Peptide methionine sulfoxide reductase"/>
    <property type="match status" value="1"/>
</dbReference>
<dbReference type="EMBL" id="AUZX01016181">
    <property type="protein sequence ID" value="EQD26403.1"/>
    <property type="molecule type" value="Genomic_DNA"/>
</dbReference>
<evidence type="ECO:0000256" key="1">
    <source>
        <dbReference type="ARBA" id="ARBA00012502"/>
    </source>
</evidence>
<reference evidence="4" key="1">
    <citation type="submission" date="2013-08" db="EMBL/GenBank/DDBJ databases">
        <authorList>
            <person name="Mendez C."/>
            <person name="Richter M."/>
            <person name="Ferrer M."/>
            <person name="Sanchez J."/>
        </authorList>
    </citation>
    <scope>NUCLEOTIDE SEQUENCE</scope>
</reference>
<dbReference type="NCBIfam" id="TIGR00401">
    <property type="entry name" value="msrA"/>
    <property type="match status" value="1"/>
</dbReference>
<dbReference type="AlphaFoldDB" id="T0Y060"/>
<name>T0Y060_9ZZZZ</name>
<evidence type="ECO:0000313" key="4">
    <source>
        <dbReference type="EMBL" id="EQD26403.1"/>
    </source>
</evidence>
<sequence>MKSTIILGGGCFWCTEAVFSNVDGVISVMPGYSGGTTENPSYGDICSGSTGHAEVVSVEYDTDLIGTGEILEIFFATHDPTSLNRQGADVGTQYRSTIIYSDVTQGKAALDMIREMEKENVFRSPIVTTI</sequence>
<comment type="caution">
    <text evidence="4">The sequence shown here is derived from an EMBL/GenBank/DDBJ whole genome shotgun (WGS) entry which is preliminary data.</text>
</comment>
<gene>
    <name evidence="4" type="ORF">B1A_21890</name>
</gene>
<dbReference type="Pfam" id="PF01625">
    <property type="entry name" value="PMSR"/>
    <property type="match status" value="1"/>
</dbReference>
<dbReference type="GO" id="GO:0008113">
    <property type="term" value="F:peptide-methionine (S)-S-oxide reductase activity"/>
    <property type="evidence" value="ECO:0007669"/>
    <property type="project" value="UniProtKB-EC"/>
</dbReference>